<dbReference type="InterPro" id="IPR003346">
    <property type="entry name" value="Transposase_20"/>
</dbReference>
<evidence type="ECO:0000313" key="5">
    <source>
        <dbReference type="Proteomes" id="UP000004688"/>
    </source>
</evidence>
<feature type="domain" description="Transposase IS116/IS110/IS902 C-terminal" evidence="3">
    <location>
        <begin position="190"/>
        <end position="274"/>
    </location>
</feature>
<accession>M9RME7</accession>
<dbReference type="Pfam" id="PF01548">
    <property type="entry name" value="DEDD_Tnp_IS110"/>
    <property type="match status" value="1"/>
</dbReference>
<keyword evidence="5" id="KW-1185">Reference proteome</keyword>
<dbReference type="Pfam" id="PF02371">
    <property type="entry name" value="Transposase_20"/>
    <property type="match status" value="1"/>
</dbReference>
<dbReference type="PANTHER" id="PTHR33055:SF13">
    <property type="entry name" value="TRANSPOSASE"/>
    <property type="match status" value="1"/>
</dbReference>
<evidence type="ECO:0000259" key="3">
    <source>
        <dbReference type="Pfam" id="PF02371"/>
    </source>
</evidence>
<feature type="domain" description="Transposase IS110-like N-terminal" evidence="2">
    <location>
        <begin position="91"/>
        <end position="148"/>
    </location>
</feature>
<dbReference type="KEGG" id="oar:OA238_c28910"/>
<evidence type="ECO:0000259" key="2">
    <source>
        <dbReference type="Pfam" id="PF01548"/>
    </source>
</evidence>
<dbReference type="eggNOG" id="COG3547">
    <property type="taxonomic scope" value="Bacteria"/>
</dbReference>
<feature type="coiled-coil region" evidence="1">
    <location>
        <begin position="155"/>
        <end position="182"/>
    </location>
</feature>
<dbReference type="GO" id="GO:0004803">
    <property type="term" value="F:transposase activity"/>
    <property type="evidence" value="ECO:0007669"/>
    <property type="project" value="InterPro"/>
</dbReference>
<dbReference type="AlphaFoldDB" id="M9RME7"/>
<dbReference type="HOGENOM" id="CLU_036902_5_1_5"/>
<dbReference type="GO" id="GO:0006313">
    <property type="term" value="P:DNA transposition"/>
    <property type="evidence" value="ECO:0007669"/>
    <property type="project" value="InterPro"/>
</dbReference>
<gene>
    <name evidence="4" type="ORF">OA238_c28910</name>
</gene>
<organism evidence="4 5">
    <name type="scientific">Octadecabacter arcticus 238</name>
    <dbReference type="NCBI Taxonomy" id="391616"/>
    <lineage>
        <taxon>Bacteria</taxon>
        <taxon>Pseudomonadati</taxon>
        <taxon>Pseudomonadota</taxon>
        <taxon>Alphaproteobacteria</taxon>
        <taxon>Rhodobacterales</taxon>
        <taxon>Roseobacteraceae</taxon>
        <taxon>Octadecabacter</taxon>
    </lineage>
</organism>
<dbReference type="GO" id="GO:0003677">
    <property type="term" value="F:DNA binding"/>
    <property type="evidence" value="ECO:0007669"/>
    <property type="project" value="InterPro"/>
</dbReference>
<dbReference type="PANTHER" id="PTHR33055">
    <property type="entry name" value="TRANSPOSASE FOR INSERTION SEQUENCE ELEMENT IS1111A"/>
    <property type="match status" value="1"/>
</dbReference>
<sequence>MTHWTLIGCPRESTGSFEMTKLALKHSHFGREKQKFPASFLKQQAFITGASKRAWLNTGSALHGSIRVRPAGSAKVSDLVAIGSRLIANGRLAKTDRVDAALLAKMGALLELRADQPKSETLHDLKQLATARLALIKDRTAAKARLAATTHVLPSQQIKRRLKQIERDLSQVTEAIDAIVAADKDLAARAEILTSIPGIAKVTACAILTEMPELGHLSGKKAAALAGLAPISRQSGKWQGKERIQGGRASVRRAVYLPAVVATRFNPDMKAKYEHLISTGKCKKLAITAVMRKLIVTANTLLRDQRKWGEYPA</sequence>
<protein>
    <submittedName>
        <fullName evidence="4">Putative IS110 family transposase</fullName>
    </submittedName>
</protein>
<reference evidence="4 5" key="1">
    <citation type="journal article" date="2013" name="PLoS ONE">
        <title>Poles Apart: Arctic and Antarctic Octadecabacter strains Share High Genome Plasticity and a New Type of Xanthorhodopsin.</title>
        <authorList>
            <person name="Vollmers J."/>
            <person name="Voget S."/>
            <person name="Dietrich S."/>
            <person name="Gollnow K."/>
            <person name="Smits M."/>
            <person name="Meyer K."/>
            <person name="Brinkhoff T."/>
            <person name="Simon M."/>
            <person name="Daniel R."/>
        </authorList>
    </citation>
    <scope>NUCLEOTIDE SEQUENCE [LARGE SCALE GENOMIC DNA]</scope>
    <source>
        <strain evidence="4 5">238</strain>
    </source>
</reference>
<dbReference type="InterPro" id="IPR002525">
    <property type="entry name" value="Transp_IS110-like_N"/>
</dbReference>
<name>M9RME7_9RHOB</name>
<evidence type="ECO:0000256" key="1">
    <source>
        <dbReference type="SAM" id="Coils"/>
    </source>
</evidence>
<proteinExistence type="predicted"/>
<keyword evidence="1" id="KW-0175">Coiled coil</keyword>
<dbReference type="InterPro" id="IPR047650">
    <property type="entry name" value="Transpos_IS110"/>
</dbReference>
<dbReference type="Proteomes" id="UP000004688">
    <property type="component" value="Chromosome"/>
</dbReference>
<evidence type="ECO:0000313" key="4">
    <source>
        <dbReference type="EMBL" id="AGI72913.1"/>
    </source>
</evidence>
<dbReference type="EMBL" id="CP003742">
    <property type="protein sequence ID" value="AGI72913.1"/>
    <property type="molecule type" value="Genomic_DNA"/>
</dbReference>